<dbReference type="PANTHER" id="PTHR24171">
    <property type="entry name" value="ANKYRIN REPEAT DOMAIN-CONTAINING PROTEIN 39-RELATED"/>
    <property type="match status" value="1"/>
</dbReference>
<feature type="compositionally biased region" description="Basic and acidic residues" evidence="4">
    <location>
        <begin position="822"/>
        <end position="839"/>
    </location>
</feature>
<evidence type="ECO:0000256" key="3">
    <source>
        <dbReference type="PROSITE-ProRule" id="PRU00023"/>
    </source>
</evidence>
<keyword evidence="6" id="KW-1185">Reference proteome</keyword>
<evidence type="ECO:0000313" key="6">
    <source>
        <dbReference type="Proteomes" id="UP001583172"/>
    </source>
</evidence>
<feature type="repeat" description="ANK" evidence="3">
    <location>
        <begin position="686"/>
        <end position="718"/>
    </location>
</feature>
<feature type="compositionally biased region" description="Acidic residues" evidence="4">
    <location>
        <begin position="840"/>
        <end position="850"/>
    </location>
</feature>
<keyword evidence="1" id="KW-0677">Repeat</keyword>
<accession>A0ABR3VKI9</accession>
<feature type="repeat" description="ANK" evidence="3">
    <location>
        <begin position="719"/>
        <end position="751"/>
    </location>
</feature>
<dbReference type="EMBL" id="JAZGSY010000047">
    <property type="protein sequence ID" value="KAL1842300.1"/>
    <property type="molecule type" value="Genomic_DNA"/>
</dbReference>
<dbReference type="PANTHER" id="PTHR24171:SF10">
    <property type="entry name" value="ANKYRIN REPEAT DOMAIN-CONTAINING PROTEIN 29-LIKE"/>
    <property type="match status" value="1"/>
</dbReference>
<dbReference type="Gene3D" id="1.25.40.20">
    <property type="entry name" value="Ankyrin repeat-containing domain"/>
    <property type="match status" value="3"/>
</dbReference>
<evidence type="ECO:0000313" key="5">
    <source>
        <dbReference type="EMBL" id="KAL1842300.1"/>
    </source>
</evidence>
<dbReference type="InterPro" id="IPR002110">
    <property type="entry name" value="Ankyrin_rpt"/>
</dbReference>
<dbReference type="Proteomes" id="UP001583172">
    <property type="component" value="Unassembled WGS sequence"/>
</dbReference>
<dbReference type="Pfam" id="PF12796">
    <property type="entry name" value="Ank_2"/>
    <property type="match status" value="2"/>
</dbReference>
<dbReference type="InterPro" id="IPR036770">
    <property type="entry name" value="Ankyrin_rpt-contain_sf"/>
</dbReference>
<name>A0ABR3VKI9_HUMIN</name>
<evidence type="ECO:0008006" key="7">
    <source>
        <dbReference type="Google" id="ProtNLM"/>
    </source>
</evidence>
<evidence type="ECO:0000256" key="2">
    <source>
        <dbReference type="ARBA" id="ARBA00023043"/>
    </source>
</evidence>
<protein>
    <recommendedName>
        <fullName evidence="7">Ankyrin repeat protein</fullName>
    </recommendedName>
</protein>
<feature type="region of interest" description="Disordered" evidence="4">
    <location>
        <begin position="298"/>
        <end position="326"/>
    </location>
</feature>
<proteinExistence type="predicted"/>
<feature type="repeat" description="ANK" evidence="3">
    <location>
        <begin position="590"/>
        <end position="622"/>
    </location>
</feature>
<gene>
    <name evidence="5" type="ORF">VTJ49DRAFT_5581</name>
</gene>
<dbReference type="PROSITE" id="PS50088">
    <property type="entry name" value="ANK_REPEAT"/>
    <property type="match status" value="4"/>
</dbReference>
<feature type="region of interest" description="Disordered" evidence="4">
    <location>
        <begin position="822"/>
        <end position="850"/>
    </location>
</feature>
<reference evidence="5 6" key="1">
    <citation type="journal article" date="2024" name="Commun. Biol.">
        <title>Comparative genomic analysis of thermophilic fungi reveals convergent evolutionary adaptations and gene losses.</title>
        <authorList>
            <person name="Steindorff A.S."/>
            <person name="Aguilar-Pontes M.V."/>
            <person name="Robinson A.J."/>
            <person name="Andreopoulos B."/>
            <person name="LaButti K."/>
            <person name="Kuo A."/>
            <person name="Mondo S."/>
            <person name="Riley R."/>
            <person name="Otillar R."/>
            <person name="Haridas S."/>
            <person name="Lipzen A."/>
            <person name="Grimwood J."/>
            <person name="Schmutz J."/>
            <person name="Clum A."/>
            <person name="Reid I.D."/>
            <person name="Moisan M.C."/>
            <person name="Butler G."/>
            <person name="Nguyen T.T.M."/>
            <person name="Dewar K."/>
            <person name="Conant G."/>
            <person name="Drula E."/>
            <person name="Henrissat B."/>
            <person name="Hansel C."/>
            <person name="Singer S."/>
            <person name="Hutchinson M.I."/>
            <person name="de Vries R.P."/>
            <person name="Natvig D.O."/>
            <person name="Powell A.J."/>
            <person name="Tsang A."/>
            <person name="Grigoriev I.V."/>
        </authorList>
    </citation>
    <scope>NUCLEOTIDE SEQUENCE [LARGE SCALE GENOMIC DNA]</scope>
    <source>
        <strain evidence="5 6">CBS 620.91</strain>
    </source>
</reference>
<comment type="caution">
    <text evidence="5">The sequence shown here is derived from an EMBL/GenBank/DDBJ whole genome shotgun (WGS) entry which is preliminary data.</text>
</comment>
<evidence type="ECO:0000256" key="1">
    <source>
        <dbReference type="ARBA" id="ARBA00022737"/>
    </source>
</evidence>
<organism evidence="5 6">
    <name type="scientific">Humicola insolens</name>
    <name type="common">Soft-rot fungus</name>
    <dbReference type="NCBI Taxonomy" id="85995"/>
    <lineage>
        <taxon>Eukaryota</taxon>
        <taxon>Fungi</taxon>
        <taxon>Dikarya</taxon>
        <taxon>Ascomycota</taxon>
        <taxon>Pezizomycotina</taxon>
        <taxon>Sordariomycetes</taxon>
        <taxon>Sordariomycetidae</taxon>
        <taxon>Sordariales</taxon>
        <taxon>Chaetomiaceae</taxon>
        <taxon>Mycothermus</taxon>
    </lineage>
</organism>
<feature type="repeat" description="ANK" evidence="3">
    <location>
        <begin position="653"/>
        <end position="685"/>
    </location>
</feature>
<evidence type="ECO:0000256" key="4">
    <source>
        <dbReference type="SAM" id="MobiDB-lite"/>
    </source>
</evidence>
<feature type="compositionally biased region" description="Polar residues" evidence="4">
    <location>
        <begin position="310"/>
        <end position="320"/>
    </location>
</feature>
<dbReference type="SUPFAM" id="SSF48403">
    <property type="entry name" value="Ankyrin repeat"/>
    <property type="match status" value="2"/>
</dbReference>
<dbReference type="SMART" id="SM00248">
    <property type="entry name" value="ANK"/>
    <property type="match status" value="7"/>
</dbReference>
<dbReference type="PROSITE" id="PS50297">
    <property type="entry name" value="ANK_REP_REGION"/>
    <property type="match status" value="3"/>
</dbReference>
<sequence length="850" mass="93394">MAELFGIATGAAGLADVAFKIGHGLFIVTTRMKHAPGRILALSNETKDFRTVLMELLNYAQAQSPAAAESQPVGTPNNGDQRTKILALLEAELSKARTVLGGIDKLVTKLLSEHPMMMRIKWTAKEDDAKELQQKLRDVRRTIVELLVAYNGGSIQESISISKRVELEVCGIRLEMQQGRATLGNHIESSERSTGAIVRQTASQTQDHVSARLGDLEASLLNEMAGQHREYLAGLSEIRDVNEQVNQALARMETSMVSMSRQPEDMANLVIDILCRMSTEETNRQIVPRSFGSAGAVVPKAAHMPRRDSFSTNDSGSGQPFSPPHASPLELNSILYITLGRRSACGSGCPCACHAASRQRSWQLPNFVRNVLGSLFVGYAASPVSPAKCDVDRCAKDRRKRLTVTYAFPLWFLNYVVRGVLETSTAGSATLGLVTCRRVPQYMASTNILWSARIGAVHDVRDILRENSAAILDVDLCGGHSVLHLALSTHPDWPTQLSVLQCLLAAGADPDFPDDNGETPRHWVAHQLLFAREESCSDLERLFPRAEGIEGLELTYLHEIVLGLCRADLTETLRSRDPAIRSQVNTGDMIGWTPLMYAARLGNKHHVRALLDAGADVNARNNIGRTALFTATSDIADLLLSAGADANITDKVSGGTAVHKAARGDDTGLIERLITAGANIHQRDEDGMTPLHITAYSNSSDALSLLYEMGADPDTCDVDGETPLMTAIAYNAHDALRTLLEIEADHLRRDCNGSSFLDFTAEYADVETMRTLARSNLDISAWNDIDLEFSKTWCRFANRKLISYELHEAFVEFMDSLKTGLEDDRSKDYSHENKYSIEDDRNEDCNDDDE</sequence>
<keyword evidence="2 3" id="KW-0040">ANK repeat</keyword>